<dbReference type="RefSeq" id="WP_246803112.1">
    <property type="nucleotide sequence ID" value="NZ_BJVQ01000045.1"/>
</dbReference>
<dbReference type="Gene3D" id="3.40.30.10">
    <property type="entry name" value="Glutaredoxin"/>
    <property type="match status" value="1"/>
</dbReference>
<dbReference type="EMBL" id="JACHDN010000001">
    <property type="protein sequence ID" value="MBB5473297.1"/>
    <property type="molecule type" value="Genomic_DNA"/>
</dbReference>
<evidence type="ECO:0000313" key="3">
    <source>
        <dbReference type="Proteomes" id="UP000321723"/>
    </source>
</evidence>
<sequence>MTAPPGMVFGSSTPWQQVDGSNQSAVVYGKDHCPTCTATERELNKVGAPHVKVNLAELDPQEYAQVTSGHLQAPVVVPPAGESWSAHRPTLIGEMPALTEPGPSL</sequence>
<organism evidence="1 3">
    <name type="scientific">Cellulomonas hominis</name>
    <dbReference type="NCBI Taxonomy" id="156981"/>
    <lineage>
        <taxon>Bacteria</taxon>
        <taxon>Bacillati</taxon>
        <taxon>Actinomycetota</taxon>
        <taxon>Actinomycetes</taxon>
        <taxon>Micrococcales</taxon>
        <taxon>Cellulomonadaceae</taxon>
        <taxon>Cellulomonas</taxon>
    </lineage>
</organism>
<reference evidence="2 4" key="2">
    <citation type="submission" date="2020-08" db="EMBL/GenBank/DDBJ databases">
        <title>Sequencing the genomes of 1000 actinobacteria strains.</title>
        <authorList>
            <person name="Klenk H.-P."/>
        </authorList>
    </citation>
    <scope>NUCLEOTIDE SEQUENCE [LARGE SCALE GENOMIC DNA]</scope>
    <source>
        <strain evidence="2 4">DSM 9581</strain>
    </source>
</reference>
<keyword evidence="3" id="KW-1185">Reference proteome</keyword>
<evidence type="ECO:0000313" key="2">
    <source>
        <dbReference type="EMBL" id="MBB5473297.1"/>
    </source>
</evidence>
<proteinExistence type="predicted"/>
<comment type="caution">
    <text evidence="1">The sequence shown here is derived from an EMBL/GenBank/DDBJ whole genome shotgun (WGS) entry which is preliminary data.</text>
</comment>
<reference evidence="1 3" key="1">
    <citation type="submission" date="2019-07" db="EMBL/GenBank/DDBJ databases">
        <title>Whole genome shotgun sequence of Cellulomonas hominis NBRC 16055.</title>
        <authorList>
            <person name="Hosoyama A."/>
            <person name="Uohara A."/>
            <person name="Ohji S."/>
            <person name="Ichikawa N."/>
        </authorList>
    </citation>
    <scope>NUCLEOTIDE SEQUENCE [LARGE SCALE GENOMIC DNA]</scope>
    <source>
        <strain evidence="1 3">NBRC 16055</strain>
    </source>
</reference>
<dbReference type="Proteomes" id="UP000564629">
    <property type="component" value="Unassembled WGS sequence"/>
</dbReference>
<accession>A0A511FIQ6</accession>
<evidence type="ECO:0000313" key="4">
    <source>
        <dbReference type="Proteomes" id="UP000564629"/>
    </source>
</evidence>
<gene>
    <name evidence="1" type="ORF">CHO01_28240</name>
    <name evidence="2" type="ORF">HNR08_002033</name>
</gene>
<evidence type="ECO:0000313" key="1">
    <source>
        <dbReference type="EMBL" id="GEL47708.1"/>
    </source>
</evidence>
<dbReference type="Proteomes" id="UP000321723">
    <property type="component" value="Unassembled WGS sequence"/>
</dbReference>
<dbReference type="EMBL" id="BJVQ01000045">
    <property type="protein sequence ID" value="GEL47708.1"/>
    <property type="molecule type" value="Genomic_DNA"/>
</dbReference>
<dbReference type="SUPFAM" id="SSF52833">
    <property type="entry name" value="Thioredoxin-like"/>
    <property type="match status" value="1"/>
</dbReference>
<name>A0A511FIQ6_9CELL</name>
<dbReference type="InterPro" id="IPR036249">
    <property type="entry name" value="Thioredoxin-like_sf"/>
</dbReference>
<protein>
    <submittedName>
        <fullName evidence="2">Glutaredoxin-like protein NrdH</fullName>
    </submittedName>
</protein>
<dbReference type="AlphaFoldDB" id="A0A511FIQ6"/>